<evidence type="ECO:0008006" key="13">
    <source>
        <dbReference type="Google" id="ProtNLM"/>
    </source>
</evidence>
<feature type="region of interest" description="Disordered" evidence="7">
    <location>
        <begin position="209"/>
        <end position="267"/>
    </location>
</feature>
<feature type="domain" description="UBA" evidence="8">
    <location>
        <begin position="775"/>
        <end position="814"/>
    </location>
</feature>
<dbReference type="CDD" id="cd02342">
    <property type="entry name" value="ZZ_UBA_plant"/>
    <property type="match status" value="1"/>
</dbReference>
<evidence type="ECO:0000256" key="1">
    <source>
        <dbReference type="ARBA" id="ARBA00004419"/>
    </source>
</evidence>
<dbReference type="HOGENOM" id="CLU_017180_0_0_1"/>
<dbReference type="Gene3D" id="1.10.8.10">
    <property type="entry name" value="DNA helicase RuvA subunit, C-terminal domain"/>
    <property type="match status" value="2"/>
</dbReference>
<feature type="compositionally biased region" description="Polar residues" evidence="7">
    <location>
        <begin position="107"/>
        <end position="125"/>
    </location>
</feature>
<dbReference type="InterPro" id="IPR013783">
    <property type="entry name" value="Ig-like_fold"/>
</dbReference>
<reference evidence="11" key="1">
    <citation type="submission" date="2013-04" db="UniProtKB">
        <authorList>
            <consortium name="EnsemblPlants"/>
        </authorList>
    </citation>
    <scope>IDENTIFICATION</scope>
</reference>
<evidence type="ECO:0000259" key="10">
    <source>
        <dbReference type="PROSITE" id="PS51745"/>
    </source>
</evidence>
<dbReference type="PANTHER" id="PTHR20930">
    <property type="entry name" value="OVARIAN CARCINOMA ANTIGEN CA125-RELATED"/>
    <property type="match status" value="1"/>
</dbReference>
<dbReference type="InterPro" id="IPR056893">
    <property type="entry name" value="UBA_Nbr1_C"/>
</dbReference>
<dbReference type="Gene3D" id="2.60.40.10">
    <property type="entry name" value="Immunoglobulins"/>
    <property type="match status" value="1"/>
</dbReference>
<name>J3LED3_ORYBR</name>
<dbReference type="PROSITE" id="PS51745">
    <property type="entry name" value="PB1"/>
    <property type="match status" value="1"/>
</dbReference>
<dbReference type="InterPro" id="IPR043145">
    <property type="entry name" value="Znf_ZZ_sf"/>
</dbReference>
<feature type="domain" description="PB1" evidence="10">
    <location>
        <begin position="20"/>
        <end position="105"/>
    </location>
</feature>
<dbReference type="Gene3D" id="3.10.20.90">
    <property type="entry name" value="Phosphatidylinositol 3-kinase Catalytic Subunit, Chain A, domain 1"/>
    <property type="match status" value="1"/>
</dbReference>
<dbReference type="AlphaFoldDB" id="J3LED3"/>
<dbReference type="InterPro" id="IPR000433">
    <property type="entry name" value="Znf_ZZ"/>
</dbReference>
<feature type="region of interest" description="Disordered" evidence="7">
    <location>
        <begin position="107"/>
        <end position="130"/>
    </location>
</feature>
<keyword evidence="4" id="KW-0862">Zinc</keyword>
<dbReference type="GO" id="GO:0005776">
    <property type="term" value="C:autophagosome"/>
    <property type="evidence" value="ECO:0007669"/>
    <property type="project" value="UniProtKB-SubCell"/>
</dbReference>
<protein>
    <recommendedName>
        <fullName evidence="13">ZZ-type domain-containing protein</fullName>
    </recommendedName>
</protein>
<dbReference type="EnsemblPlants" id="OB02G30000.1">
    <property type="protein sequence ID" value="OB02G30000.1"/>
    <property type="gene ID" value="OB02G30000"/>
</dbReference>
<dbReference type="OMA" id="RNHSEAM"/>
<evidence type="ECO:0000259" key="8">
    <source>
        <dbReference type="PROSITE" id="PS50030"/>
    </source>
</evidence>
<evidence type="ECO:0000313" key="11">
    <source>
        <dbReference type="EnsemblPlants" id="OB02G30000.1"/>
    </source>
</evidence>
<dbReference type="InterPro" id="IPR032350">
    <property type="entry name" value="Nbr1_FW"/>
</dbReference>
<evidence type="ECO:0000259" key="9">
    <source>
        <dbReference type="PROSITE" id="PS50135"/>
    </source>
</evidence>
<proteinExistence type="predicted"/>
<evidence type="ECO:0000256" key="4">
    <source>
        <dbReference type="ARBA" id="ARBA00022833"/>
    </source>
</evidence>
<comment type="subcellular location">
    <subcellularLocation>
        <location evidence="1">Cytoplasmic vesicle</location>
        <location evidence="1">Autophagosome</location>
    </subcellularLocation>
</comment>
<dbReference type="Pfam" id="PF00569">
    <property type="entry name" value="ZZ"/>
    <property type="match status" value="1"/>
</dbReference>
<feature type="domain" description="ZZ-type" evidence="9">
    <location>
        <begin position="445"/>
        <end position="495"/>
    </location>
</feature>
<dbReference type="SMART" id="SM00666">
    <property type="entry name" value="PB1"/>
    <property type="match status" value="1"/>
</dbReference>
<dbReference type="GO" id="GO:0008270">
    <property type="term" value="F:zinc ion binding"/>
    <property type="evidence" value="ECO:0007669"/>
    <property type="project" value="UniProtKB-KW"/>
</dbReference>
<evidence type="ECO:0000256" key="6">
    <source>
        <dbReference type="PROSITE-ProRule" id="PRU00228"/>
    </source>
</evidence>
<dbReference type="CDD" id="cd14947">
    <property type="entry name" value="NBR1_like"/>
    <property type="match status" value="1"/>
</dbReference>
<dbReference type="Gramene" id="OB02G30000.1">
    <property type="protein sequence ID" value="OB02G30000.1"/>
    <property type="gene ID" value="OB02G30000"/>
</dbReference>
<dbReference type="SMART" id="SM00291">
    <property type="entry name" value="ZnF_ZZ"/>
    <property type="match status" value="1"/>
</dbReference>
<keyword evidence="12" id="KW-1185">Reference proteome</keyword>
<evidence type="ECO:0000256" key="2">
    <source>
        <dbReference type="ARBA" id="ARBA00022723"/>
    </source>
</evidence>
<sequence>MSGRSSPMYEGLAARPDEWDVVLKVKYGETLKRFNGYVQGPQFSLNLSALRSKIASAFKFDPNIDFILTYTDEDGDIVMLDDDDDLHDAAIHQKLNPLRINVQLNSSHTAAPQAKQQDSNNTPLRPTTIEDPLTQIKSVIEEVLKPISYPLRSTAQEDRLSQVKSAIDEAIKSIQEPVPDALAKLSHEVLEAAPPHIAELIKPFVKLVTPSNNQPSNGRTDGSSSSTGLPQTQADLKTNEEPKIDTSLVSGPLDKQNSKSSGARGLKTVPVEAPATLNVKSSQGRQSSLYPSIEELLFSTNLTNSAEDKSISKGINDAQSKGKSVMTSDTPPAPPAPVFRPAPPIQSPNGWSQLPARGSTFHPSIWQSEADSKANSDSRWRLPLYRAGTFRPHTPLSHVPPQVPPAPMSYGHSPHFPYPGRLLSSNHLHGDLANKTESSPVCTFHRWIQCDGCGVQPIPGPRYKSKTKEDYDLCGACFHRMGNEVEYTRIDKPLLPQRLVGDSTLCRKIHSRAAMKSKREKLESRFILDVTVLDGTLMAPSTPFTKIWRMHNNGSITWPLGTQLIWVGGDQFALQTSVPLEIPVNGFPVDQEIDVAVDFVAPGRPGRYISYWRLASPSGQKFGQRVWVHIQVEDPSFVSNNRTAAINLNLPPESNNTNTNLIDVNIEPVDQVFGQHVNSRTKELLEQLIHREIDEPENPEPAPLPVPLVSSTASLHPIIDVDVPSSSTPAAFVPDAVVPPPEPAVSPVPPTVNVPPGNAPASAGASTSDHYGINNLTEEKLLKELEEMGFRQVDLNKEILRQNKYNLEQSVDDLCGVSEWDPLLAELQEMVRYMSHSEQRSCTRLCFGKVVNLAVVSPFGFDDSEINKEVLAKNGGSIKRAVMDLIAREKKDQ</sequence>
<keyword evidence="2" id="KW-0479">Metal-binding</keyword>
<dbReference type="Gene3D" id="3.30.60.90">
    <property type="match status" value="1"/>
</dbReference>
<dbReference type="PROSITE" id="PS50030">
    <property type="entry name" value="UBA"/>
    <property type="match status" value="1"/>
</dbReference>
<dbReference type="Pfam" id="PF00564">
    <property type="entry name" value="PB1"/>
    <property type="match status" value="1"/>
</dbReference>
<dbReference type="InterPro" id="IPR053793">
    <property type="entry name" value="PB1-like"/>
</dbReference>
<dbReference type="Pfam" id="PF16158">
    <property type="entry name" value="N_BRCA1_IG"/>
    <property type="match status" value="1"/>
</dbReference>
<dbReference type="Proteomes" id="UP000006038">
    <property type="component" value="Unassembled WGS sequence"/>
</dbReference>
<dbReference type="GO" id="GO:0031410">
    <property type="term" value="C:cytoplasmic vesicle"/>
    <property type="evidence" value="ECO:0007669"/>
    <property type="project" value="UniProtKB-KW"/>
</dbReference>
<dbReference type="PROSITE" id="PS50135">
    <property type="entry name" value="ZF_ZZ_2"/>
    <property type="match status" value="1"/>
</dbReference>
<accession>J3LED3</accession>
<dbReference type="STRING" id="4533.J3LED3"/>
<dbReference type="Pfam" id="PF24932">
    <property type="entry name" value="UBA_NBR1_C"/>
    <property type="match status" value="1"/>
</dbReference>
<keyword evidence="5" id="KW-0968">Cytoplasmic vesicle</keyword>
<evidence type="ECO:0000313" key="12">
    <source>
        <dbReference type="Proteomes" id="UP000006038"/>
    </source>
</evidence>
<dbReference type="PANTHER" id="PTHR20930:SF0">
    <property type="entry name" value="PROTEIN ILRUN"/>
    <property type="match status" value="1"/>
</dbReference>
<dbReference type="SUPFAM" id="SSF57850">
    <property type="entry name" value="RING/U-box"/>
    <property type="match status" value="1"/>
</dbReference>
<dbReference type="InterPro" id="IPR015940">
    <property type="entry name" value="UBA"/>
</dbReference>
<dbReference type="SUPFAM" id="SSF54277">
    <property type="entry name" value="CAD &amp; PB1 domains"/>
    <property type="match status" value="1"/>
</dbReference>
<keyword evidence="3 6" id="KW-0863">Zinc-finger</keyword>
<dbReference type="eggNOG" id="KOG4351">
    <property type="taxonomic scope" value="Eukaryota"/>
</dbReference>
<dbReference type="eggNOG" id="KOG4582">
    <property type="taxonomic scope" value="Eukaryota"/>
</dbReference>
<evidence type="ECO:0000256" key="3">
    <source>
        <dbReference type="ARBA" id="ARBA00022771"/>
    </source>
</evidence>
<organism evidence="11">
    <name type="scientific">Oryza brachyantha</name>
    <name type="common">malo sina</name>
    <dbReference type="NCBI Taxonomy" id="4533"/>
    <lineage>
        <taxon>Eukaryota</taxon>
        <taxon>Viridiplantae</taxon>
        <taxon>Streptophyta</taxon>
        <taxon>Embryophyta</taxon>
        <taxon>Tracheophyta</taxon>
        <taxon>Spermatophyta</taxon>
        <taxon>Magnoliopsida</taxon>
        <taxon>Liliopsida</taxon>
        <taxon>Poales</taxon>
        <taxon>Poaceae</taxon>
        <taxon>BOP clade</taxon>
        <taxon>Oryzoideae</taxon>
        <taxon>Oryzeae</taxon>
        <taxon>Oryzinae</taxon>
        <taxon>Oryza</taxon>
    </lineage>
</organism>
<evidence type="ECO:0000256" key="7">
    <source>
        <dbReference type="SAM" id="MobiDB-lite"/>
    </source>
</evidence>
<dbReference type="InterPro" id="IPR000270">
    <property type="entry name" value="PB1_dom"/>
</dbReference>
<evidence type="ECO:0000256" key="5">
    <source>
        <dbReference type="ARBA" id="ARBA00023329"/>
    </source>
</evidence>
<feature type="compositionally biased region" description="Polar residues" evidence="7">
    <location>
        <begin position="209"/>
        <end position="236"/>
    </location>
</feature>